<gene>
    <name evidence="2" type="ORF">LRP50_23785</name>
</gene>
<dbReference type="RefSeq" id="WP_274166907.1">
    <property type="nucleotide sequence ID" value="NZ_JAJUBC010000043.1"/>
</dbReference>
<keyword evidence="3" id="KW-1185">Reference proteome</keyword>
<keyword evidence="2" id="KW-0378">Hydrolase</keyword>
<comment type="caution">
    <text evidence="2">The sequence shown here is derived from an EMBL/GenBank/DDBJ whole genome shotgun (WGS) entry which is preliminary data.</text>
</comment>
<organism evidence="2 3">
    <name type="scientific">Enterovibrio gelatinilyticus</name>
    <dbReference type="NCBI Taxonomy" id="2899819"/>
    <lineage>
        <taxon>Bacteria</taxon>
        <taxon>Pseudomonadati</taxon>
        <taxon>Pseudomonadota</taxon>
        <taxon>Gammaproteobacteria</taxon>
        <taxon>Vibrionales</taxon>
        <taxon>Vibrionaceae</taxon>
        <taxon>Enterovibrio</taxon>
    </lineage>
</organism>
<proteinExistence type="predicted"/>
<evidence type="ECO:0000313" key="2">
    <source>
        <dbReference type="EMBL" id="MDD1796147.1"/>
    </source>
</evidence>
<feature type="domain" description="GPI inositol-deacylase PGAP1-like alpha/beta" evidence="1">
    <location>
        <begin position="148"/>
        <end position="255"/>
    </location>
</feature>
<evidence type="ECO:0000313" key="3">
    <source>
        <dbReference type="Proteomes" id="UP001149400"/>
    </source>
</evidence>
<dbReference type="GO" id="GO:0016787">
    <property type="term" value="F:hydrolase activity"/>
    <property type="evidence" value="ECO:0007669"/>
    <property type="project" value="UniProtKB-KW"/>
</dbReference>
<name>A0ABT5R792_9GAMM</name>
<dbReference type="InterPro" id="IPR029058">
    <property type="entry name" value="AB_hydrolase_fold"/>
</dbReference>
<dbReference type="Pfam" id="PF07819">
    <property type="entry name" value="PGAP1"/>
    <property type="match status" value="1"/>
</dbReference>
<reference evidence="2" key="1">
    <citation type="submission" date="2021-12" db="EMBL/GenBank/DDBJ databases">
        <title>Enterovibrio ZSDZ35 sp. nov. and Enterovibrio ZSDZ42 sp. nov., isolated from coastal seawater in Qingdao.</title>
        <authorList>
            <person name="Zhang P."/>
        </authorList>
    </citation>
    <scope>NUCLEOTIDE SEQUENCE</scope>
    <source>
        <strain evidence="2">ZSDZ42</strain>
    </source>
</reference>
<protein>
    <submittedName>
        <fullName evidence="2">Alpha/beta hydrolase</fullName>
    </submittedName>
</protein>
<dbReference type="InterPro" id="IPR012908">
    <property type="entry name" value="PGAP1-ab_dom-like"/>
</dbReference>
<sequence>MAKVIVLIHGRSNKPAPVTLKDNWIEAIQEGLRANTSLTSLGDTKVEMAYYADLHYTSGPVNDIDNSEPYIEAKPGSIKRYKKGFFDRIRNLSSGWIEGVVDSVEEYSGVFSKLARSVAKKLLRDLGKYYSQPDFRLSVNNRLEDILKKHRDDEVILVSHSMGTIIAYEVLRDMGKTGYQIDHLITMGSPLGMAAVQGNMLNHRNQLRTPSCVKRSWVNFSDPGDYVCIDTHLADDYTQNSTNIGVKDYLVCNDYPKNEHKSYGYLRTPEFSEHLASLL</sequence>
<dbReference type="Proteomes" id="UP001149400">
    <property type="component" value="Unassembled WGS sequence"/>
</dbReference>
<evidence type="ECO:0000259" key="1">
    <source>
        <dbReference type="Pfam" id="PF07819"/>
    </source>
</evidence>
<dbReference type="EMBL" id="JAJUBC010000043">
    <property type="protein sequence ID" value="MDD1796147.1"/>
    <property type="molecule type" value="Genomic_DNA"/>
</dbReference>
<dbReference type="SUPFAM" id="SSF53474">
    <property type="entry name" value="alpha/beta-Hydrolases"/>
    <property type="match status" value="1"/>
</dbReference>
<dbReference type="Gene3D" id="3.40.50.1820">
    <property type="entry name" value="alpha/beta hydrolase"/>
    <property type="match status" value="1"/>
</dbReference>
<accession>A0ABT5R792</accession>